<organism evidence="12 13">
    <name type="scientific">Kosmotoga pacifica</name>
    <dbReference type="NCBI Taxonomy" id="1330330"/>
    <lineage>
        <taxon>Bacteria</taxon>
        <taxon>Thermotogati</taxon>
        <taxon>Thermotogota</taxon>
        <taxon>Thermotogae</taxon>
        <taxon>Kosmotogales</taxon>
        <taxon>Kosmotogaceae</taxon>
        <taxon>Kosmotoga</taxon>
    </lineage>
</organism>
<protein>
    <recommendedName>
        <fullName evidence="2">Septum site-determining protein MinD</fullName>
    </recommendedName>
    <alternativeName>
        <fullName evidence="9">Cell division inhibitor MinD</fullName>
    </alternativeName>
</protein>
<dbReference type="PATRIC" id="fig|1330330.3.peg.658"/>
<dbReference type="InterPro" id="IPR050625">
    <property type="entry name" value="ParA/MinD_ATPase"/>
</dbReference>
<feature type="binding site" evidence="10">
    <location>
        <begin position="11"/>
        <end position="18"/>
    </location>
    <ligand>
        <name>ATP</name>
        <dbReference type="ChEBI" id="CHEBI:30616"/>
    </ligand>
</feature>
<evidence type="ECO:0000256" key="4">
    <source>
        <dbReference type="ARBA" id="ARBA00022741"/>
    </source>
</evidence>
<keyword evidence="5 10" id="KW-0067">ATP-binding</keyword>
<dbReference type="NCBIfam" id="TIGR01968">
    <property type="entry name" value="minD_bact"/>
    <property type="match status" value="1"/>
</dbReference>
<comment type="function">
    <text evidence="8">ATPase required for the correct placement of the division site. Cell division inhibitors MinC and MinD act in concert to form an inhibitor capable of blocking formation of the polar Z ring septums. Rapidly oscillates between the poles of the cell to destabilize FtsZ filaments that have formed before they mature into polar Z rings.</text>
</comment>
<dbReference type="PANTHER" id="PTHR43384:SF6">
    <property type="entry name" value="SEPTUM SITE-DETERMINING PROTEIN MIND HOMOLOG, CHLOROPLASTIC"/>
    <property type="match status" value="1"/>
</dbReference>
<name>A0A0G2ZDX9_9BACT</name>
<evidence type="ECO:0000256" key="6">
    <source>
        <dbReference type="ARBA" id="ARBA00023210"/>
    </source>
</evidence>
<dbReference type="Gene3D" id="3.40.50.300">
    <property type="entry name" value="P-loop containing nucleotide triphosphate hydrolases"/>
    <property type="match status" value="1"/>
</dbReference>
<dbReference type="EMBL" id="CP011232">
    <property type="protein sequence ID" value="AKI97008.1"/>
    <property type="molecule type" value="Genomic_DNA"/>
</dbReference>
<dbReference type="RefSeq" id="WP_047754143.1">
    <property type="nucleotide sequence ID" value="NZ_CAJUHA010000019.1"/>
</dbReference>
<dbReference type="FunFam" id="3.40.50.300:FF:000068">
    <property type="entry name" value="Site-determining protein"/>
    <property type="match status" value="1"/>
</dbReference>
<evidence type="ECO:0000256" key="7">
    <source>
        <dbReference type="ARBA" id="ARBA00023306"/>
    </source>
</evidence>
<evidence type="ECO:0000259" key="11">
    <source>
        <dbReference type="Pfam" id="PF01656"/>
    </source>
</evidence>
<dbReference type="GO" id="GO:0005829">
    <property type="term" value="C:cytosol"/>
    <property type="evidence" value="ECO:0007669"/>
    <property type="project" value="TreeGrafter"/>
</dbReference>
<dbReference type="InterPro" id="IPR010223">
    <property type="entry name" value="MinD"/>
</dbReference>
<dbReference type="InterPro" id="IPR002586">
    <property type="entry name" value="CobQ/CobB/MinD/ParA_Nub-bd_dom"/>
</dbReference>
<dbReference type="AlphaFoldDB" id="A0A0G2ZDX9"/>
<dbReference type="SUPFAM" id="SSF52540">
    <property type="entry name" value="P-loop containing nucleoside triphosphate hydrolases"/>
    <property type="match status" value="1"/>
</dbReference>
<dbReference type="CDD" id="cd02036">
    <property type="entry name" value="MinD"/>
    <property type="match status" value="1"/>
</dbReference>
<keyword evidence="4 10" id="KW-0547">Nucleotide-binding</keyword>
<dbReference type="InterPro" id="IPR027417">
    <property type="entry name" value="P-loop_NTPase"/>
</dbReference>
<keyword evidence="6" id="KW-0717">Septation</keyword>
<dbReference type="GO" id="GO:0016887">
    <property type="term" value="F:ATP hydrolysis activity"/>
    <property type="evidence" value="ECO:0007669"/>
    <property type="project" value="InterPro"/>
</dbReference>
<dbReference type="InterPro" id="IPR025501">
    <property type="entry name" value="MinD_FleN"/>
</dbReference>
<evidence type="ECO:0000256" key="3">
    <source>
        <dbReference type="ARBA" id="ARBA00022618"/>
    </source>
</evidence>
<dbReference type="GO" id="GO:0009898">
    <property type="term" value="C:cytoplasmic side of plasma membrane"/>
    <property type="evidence" value="ECO:0007669"/>
    <property type="project" value="TreeGrafter"/>
</dbReference>
<dbReference type="STRING" id="1330330.IX53_03295"/>
<proteinExistence type="inferred from homology"/>
<dbReference type="PANTHER" id="PTHR43384">
    <property type="entry name" value="SEPTUM SITE-DETERMINING PROTEIN MIND HOMOLOG, CHLOROPLASTIC-RELATED"/>
    <property type="match status" value="1"/>
</dbReference>
<sequence length="271" mass="29436">MAKVYVVTSGKGGVGKTTITANIGCALASRGEKVCLIDADIGLKNLDITLGLENRIVHTILDVVNKKVSASEALVRHKQLKGLFLLAASQIATKEMLSPEDMKRIVGELYGKFDYILIDSPAGIERGFRNAIASAEKAIVVTTPELPAITDADRVIGLLENAGMGEENIRLVINRFKIQMVKRGDMLTKEDIQENLSIDLLGIIPDSEEVIVATNKGIPVVLNGNQGHGIARVFENIALRLKGEMISVEKDLQTEAGKGIIEFFKKLFSRN</sequence>
<evidence type="ECO:0000256" key="8">
    <source>
        <dbReference type="ARBA" id="ARBA00025436"/>
    </source>
</evidence>
<dbReference type="PIRSF" id="PIRSF003092">
    <property type="entry name" value="MinD"/>
    <property type="match status" value="1"/>
</dbReference>
<dbReference type="Pfam" id="PF01656">
    <property type="entry name" value="CbiA"/>
    <property type="match status" value="1"/>
</dbReference>
<keyword evidence="7" id="KW-0131">Cell cycle</keyword>
<evidence type="ECO:0000256" key="10">
    <source>
        <dbReference type="PIRSR" id="PIRSR003092-1"/>
    </source>
</evidence>
<reference evidence="12 13" key="1">
    <citation type="submission" date="2015-04" db="EMBL/GenBank/DDBJ databases">
        <title>Complete Genome Sequence of Kosmotoga pacifica SLHLJ1.</title>
        <authorList>
            <person name="Jiang L.J."/>
            <person name="Shao Z.Z."/>
            <person name="Jebbar M."/>
        </authorList>
    </citation>
    <scope>NUCLEOTIDE SEQUENCE [LARGE SCALE GENOMIC DNA]</scope>
    <source>
        <strain evidence="12 13">SLHLJ1</strain>
    </source>
</reference>
<keyword evidence="13" id="KW-1185">Reference proteome</keyword>
<evidence type="ECO:0000256" key="5">
    <source>
        <dbReference type="ARBA" id="ARBA00022840"/>
    </source>
</evidence>
<gene>
    <name evidence="12" type="ORF">IX53_03295</name>
</gene>
<evidence type="ECO:0000313" key="12">
    <source>
        <dbReference type="EMBL" id="AKI97008.1"/>
    </source>
</evidence>
<keyword evidence="3" id="KW-0132">Cell division</keyword>
<evidence type="ECO:0000313" key="13">
    <source>
        <dbReference type="Proteomes" id="UP000035159"/>
    </source>
</evidence>
<dbReference type="Proteomes" id="UP000035159">
    <property type="component" value="Chromosome"/>
</dbReference>
<feature type="domain" description="CobQ/CobB/MinD/ParA nucleotide binding" evidence="11">
    <location>
        <begin position="6"/>
        <end position="220"/>
    </location>
</feature>
<evidence type="ECO:0000256" key="2">
    <source>
        <dbReference type="ARBA" id="ARBA00016887"/>
    </source>
</evidence>
<evidence type="ECO:0000256" key="1">
    <source>
        <dbReference type="ARBA" id="ARBA00010257"/>
    </source>
</evidence>
<dbReference type="GO" id="GO:0005524">
    <property type="term" value="F:ATP binding"/>
    <property type="evidence" value="ECO:0007669"/>
    <property type="project" value="UniProtKB-KW"/>
</dbReference>
<evidence type="ECO:0000256" key="9">
    <source>
        <dbReference type="ARBA" id="ARBA00032845"/>
    </source>
</evidence>
<dbReference type="GO" id="GO:0000917">
    <property type="term" value="P:division septum assembly"/>
    <property type="evidence" value="ECO:0007669"/>
    <property type="project" value="UniProtKB-KW"/>
</dbReference>
<dbReference type="KEGG" id="kpf:IX53_03295"/>
<accession>A0A0G2ZDX9</accession>
<dbReference type="OrthoDB" id="9773088at2"/>
<comment type="similarity">
    <text evidence="1">Belongs to the ParA family. MinD subfamily.</text>
</comment>
<dbReference type="GO" id="GO:0051782">
    <property type="term" value="P:negative regulation of cell division"/>
    <property type="evidence" value="ECO:0007669"/>
    <property type="project" value="TreeGrafter"/>
</dbReference>